<dbReference type="AlphaFoldDB" id="A0A1B7MHD2"/>
<accession>A0A1B7MHD2</accession>
<protein>
    <submittedName>
        <fullName evidence="2">Uncharacterized protein</fullName>
    </submittedName>
</protein>
<dbReference type="OrthoDB" id="2602444at2759"/>
<gene>
    <name evidence="2" type="ORF">K503DRAFT_777093</name>
</gene>
<evidence type="ECO:0000256" key="1">
    <source>
        <dbReference type="SAM" id="MobiDB-lite"/>
    </source>
</evidence>
<evidence type="ECO:0000313" key="2">
    <source>
        <dbReference type="EMBL" id="OAX32002.1"/>
    </source>
</evidence>
<dbReference type="InParanoid" id="A0A1B7MHD2"/>
<keyword evidence="3" id="KW-1185">Reference proteome</keyword>
<feature type="region of interest" description="Disordered" evidence="1">
    <location>
        <begin position="78"/>
        <end position="111"/>
    </location>
</feature>
<organism evidence="2 3">
    <name type="scientific">Rhizopogon vinicolor AM-OR11-026</name>
    <dbReference type="NCBI Taxonomy" id="1314800"/>
    <lineage>
        <taxon>Eukaryota</taxon>
        <taxon>Fungi</taxon>
        <taxon>Dikarya</taxon>
        <taxon>Basidiomycota</taxon>
        <taxon>Agaricomycotina</taxon>
        <taxon>Agaricomycetes</taxon>
        <taxon>Agaricomycetidae</taxon>
        <taxon>Boletales</taxon>
        <taxon>Suillineae</taxon>
        <taxon>Rhizopogonaceae</taxon>
        <taxon>Rhizopogon</taxon>
    </lineage>
</organism>
<reference evidence="2 3" key="1">
    <citation type="submission" date="2016-06" db="EMBL/GenBank/DDBJ databases">
        <title>Comparative genomics of the ectomycorrhizal sister species Rhizopogon vinicolor and Rhizopogon vesiculosus (Basidiomycota: Boletales) reveals a divergence of the mating type B locus.</title>
        <authorList>
            <consortium name="DOE Joint Genome Institute"/>
            <person name="Mujic A.B."/>
            <person name="Kuo A."/>
            <person name="Tritt A."/>
            <person name="Lipzen A."/>
            <person name="Chen C."/>
            <person name="Johnson J."/>
            <person name="Sharma A."/>
            <person name="Barry K."/>
            <person name="Grigoriev I.V."/>
            <person name="Spatafora J.W."/>
        </authorList>
    </citation>
    <scope>NUCLEOTIDE SEQUENCE [LARGE SCALE GENOMIC DNA]</scope>
    <source>
        <strain evidence="2 3">AM-OR11-026</strain>
    </source>
</reference>
<dbReference type="Proteomes" id="UP000092154">
    <property type="component" value="Unassembled WGS sequence"/>
</dbReference>
<name>A0A1B7MHD2_9AGAM</name>
<dbReference type="EMBL" id="KV449159">
    <property type="protein sequence ID" value="OAX32002.1"/>
    <property type="molecule type" value="Genomic_DNA"/>
</dbReference>
<proteinExistence type="predicted"/>
<evidence type="ECO:0000313" key="3">
    <source>
        <dbReference type="Proteomes" id="UP000092154"/>
    </source>
</evidence>
<sequence>MVKYCGYLVGEGWLLQRGIELGINPPETREDEIGTILAASSNARLVTGVYTYTSFRLVKTPKGKVFWCIAFASNDACDSKGLPTSRPSEAKYKRLQEPLQKAGPPRWFQAC</sequence>